<proteinExistence type="predicted"/>
<organism evidence="1 2">
    <name type="scientific">Tilletia caries</name>
    <name type="common">wheat bunt fungus</name>
    <dbReference type="NCBI Taxonomy" id="13290"/>
    <lineage>
        <taxon>Eukaryota</taxon>
        <taxon>Fungi</taxon>
        <taxon>Dikarya</taxon>
        <taxon>Basidiomycota</taxon>
        <taxon>Ustilaginomycotina</taxon>
        <taxon>Exobasidiomycetes</taxon>
        <taxon>Tilletiales</taxon>
        <taxon>Tilletiaceae</taxon>
        <taxon>Tilletia</taxon>
    </lineage>
</organism>
<sequence length="51" mass="5971">AVSTVHVPANQRLAPSVLRMMRDRRRDMLIPSWQCARHTDAYEEITCVIFE</sequence>
<name>A0ABN7IUJ1_9BASI</name>
<dbReference type="EMBL" id="CAJHJG010003234">
    <property type="protein sequence ID" value="CAD6928561.1"/>
    <property type="molecule type" value="Genomic_DNA"/>
</dbReference>
<evidence type="ECO:0000313" key="1">
    <source>
        <dbReference type="EMBL" id="CAD6928561.1"/>
    </source>
</evidence>
<gene>
    <name evidence="1" type="ORF">JKIAZH3_G3156</name>
</gene>
<dbReference type="Proteomes" id="UP000836402">
    <property type="component" value="Unassembled WGS sequence"/>
</dbReference>
<reference evidence="1" key="1">
    <citation type="submission" date="2020-10" db="EMBL/GenBank/DDBJ databases">
        <authorList>
            <person name="Sedaghatjoo S."/>
        </authorList>
    </citation>
    <scope>NUCLEOTIDE SEQUENCE</scope>
    <source>
        <strain evidence="1">AZH3</strain>
    </source>
</reference>
<accession>A0ABN7IUJ1</accession>
<protein>
    <submittedName>
        <fullName evidence="1">Uncharacterized protein</fullName>
    </submittedName>
</protein>
<feature type="non-terminal residue" evidence="1">
    <location>
        <position position="1"/>
    </location>
</feature>
<keyword evidence="2" id="KW-1185">Reference proteome</keyword>
<evidence type="ECO:0000313" key="2">
    <source>
        <dbReference type="Proteomes" id="UP000836402"/>
    </source>
</evidence>
<comment type="caution">
    <text evidence="1">The sequence shown here is derived from an EMBL/GenBank/DDBJ whole genome shotgun (WGS) entry which is preliminary data.</text>
</comment>